<accession>A0A8T0VPE9</accession>
<evidence type="ECO:0000259" key="3">
    <source>
        <dbReference type="Pfam" id="PF14303"/>
    </source>
</evidence>
<dbReference type="Pfam" id="PF14303">
    <property type="entry name" value="NAM-associated"/>
    <property type="match status" value="1"/>
</dbReference>
<sequence>MEPWMIDMLAGNGGGSHDLEMHGTNAGGNHDVQVVETQHGSPQEEQVFREAAVVEATTGVKGNKKRSKNFSVKEDNLLVAAWLEISMDAVQGIDQPRATYWERIHEHYHLHKDFETDRNCGSLAHRWGIILEAVNKFCSWYGHVQRRQESGLTEQDRVLQTCEVFKKEEGKAFCLLHCWNVLRYEEKWNETCANKKQKTSINASPGASTPPSSTNGNEQDCASQSTEATNARPDGRKKEKERLRKGKDPISPTSNLYMDAMENLWAKKKEMEEMKELKKKERNDERIALEMKRLEIKMAAEKERSDLQRDQLELKRRKEDDKVMKMDLRGLDDRQRRYYEKMQDEIISRRFGGA</sequence>
<name>A0A8T0VPE9_PANVG</name>
<dbReference type="OrthoDB" id="693008at2759"/>
<feature type="compositionally biased region" description="Polar residues" evidence="2">
    <location>
        <begin position="217"/>
        <end position="229"/>
    </location>
</feature>
<organism evidence="4 5">
    <name type="scientific">Panicum virgatum</name>
    <name type="common">Blackwell switchgrass</name>
    <dbReference type="NCBI Taxonomy" id="38727"/>
    <lineage>
        <taxon>Eukaryota</taxon>
        <taxon>Viridiplantae</taxon>
        <taxon>Streptophyta</taxon>
        <taxon>Embryophyta</taxon>
        <taxon>Tracheophyta</taxon>
        <taxon>Spermatophyta</taxon>
        <taxon>Magnoliopsida</taxon>
        <taxon>Liliopsida</taxon>
        <taxon>Poales</taxon>
        <taxon>Poaceae</taxon>
        <taxon>PACMAD clade</taxon>
        <taxon>Panicoideae</taxon>
        <taxon>Panicodae</taxon>
        <taxon>Paniceae</taxon>
        <taxon>Panicinae</taxon>
        <taxon>Panicum</taxon>
        <taxon>Panicum sect. Hiantes</taxon>
    </lineage>
</organism>
<keyword evidence="5" id="KW-1185">Reference proteome</keyword>
<proteinExistence type="predicted"/>
<dbReference type="InterPro" id="IPR029466">
    <property type="entry name" value="NAM-associated_C"/>
</dbReference>
<dbReference type="PANTHER" id="PTHR45125:SF45">
    <property type="entry name" value="NO APICAL MERISTEM-ASSOCIATED C-TERMINAL DOMAIN-CONTAINING PROTEIN"/>
    <property type="match status" value="1"/>
</dbReference>
<feature type="region of interest" description="Disordered" evidence="2">
    <location>
        <begin position="196"/>
        <end position="255"/>
    </location>
</feature>
<dbReference type="EMBL" id="CM029040">
    <property type="protein sequence ID" value="KAG2638042.1"/>
    <property type="molecule type" value="Genomic_DNA"/>
</dbReference>
<evidence type="ECO:0000313" key="4">
    <source>
        <dbReference type="EMBL" id="KAG2638042.1"/>
    </source>
</evidence>
<feature type="domain" description="No apical meristem-associated C-terminal" evidence="3">
    <location>
        <begin position="171"/>
        <end position="346"/>
    </location>
</feature>
<protein>
    <recommendedName>
        <fullName evidence="3">No apical meristem-associated C-terminal domain-containing protein</fullName>
    </recommendedName>
</protein>
<evidence type="ECO:0000256" key="2">
    <source>
        <dbReference type="SAM" id="MobiDB-lite"/>
    </source>
</evidence>
<feature type="compositionally biased region" description="Low complexity" evidence="2">
    <location>
        <begin position="202"/>
        <end position="216"/>
    </location>
</feature>
<evidence type="ECO:0000313" key="5">
    <source>
        <dbReference type="Proteomes" id="UP000823388"/>
    </source>
</evidence>
<gene>
    <name evidence="4" type="ORF">PVAP13_2NG566400</name>
</gene>
<dbReference type="PANTHER" id="PTHR45125">
    <property type="entry name" value="F21J9.4-RELATED"/>
    <property type="match status" value="1"/>
</dbReference>
<dbReference type="AlphaFoldDB" id="A0A8T0VPE9"/>
<evidence type="ECO:0000256" key="1">
    <source>
        <dbReference type="SAM" id="Coils"/>
    </source>
</evidence>
<feature type="compositionally biased region" description="Basic and acidic residues" evidence="2">
    <location>
        <begin position="233"/>
        <end position="248"/>
    </location>
</feature>
<comment type="caution">
    <text evidence="4">The sequence shown here is derived from an EMBL/GenBank/DDBJ whole genome shotgun (WGS) entry which is preliminary data.</text>
</comment>
<feature type="coiled-coil region" evidence="1">
    <location>
        <begin position="264"/>
        <end position="317"/>
    </location>
</feature>
<reference evidence="4" key="1">
    <citation type="submission" date="2020-05" db="EMBL/GenBank/DDBJ databases">
        <title>WGS assembly of Panicum virgatum.</title>
        <authorList>
            <person name="Lovell J.T."/>
            <person name="Jenkins J."/>
            <person name="Shu S."/>
            <person name="Juenger T.E."/>
            <person name="Schmutz J."/>
        </authorList>
    </citation>
    <scope>NUCLEOTIDE SEQUENCE</scope>
    <source>
        <strain evidence="4">AP13</strain>
    </source>
</reference>
<keyword evidence="1" id="KW-0175">Coiled coil</keyword>
<dbReference type="Proteomes" id="UP000823388">
    <property type="component" value="Chromosome 2N"/>
</dbReference>